<dbReference type="OrthoDB" id="1523598at2"/>
<proteinExistence type="predicted"/>
<feature type="domain" description="N-acetylmuramidase" evidence="1">
    <location>
        <begin position="1"/>
        <end position="71"/>
    </location>
</feature>
<dbReference type="STRING" id="549789.NIES30_25545"/>
<gene>
    <name evidence="2" type="ORF">NIES30_25545</name>
</gene>
<dbReference type="Proteomes" id="UP000185557">
    <property type="component" value="Unassembled WGS sequence"/>
</dbReference>
<dbReference type="EMBL" id="MRCG01000037">
    <property type="protein sequence ID" value="OKH43154.1"/>
    <property type="molecule type" value="Genomic_DNA"/>
</dbReference>
<dbReference type="Pfam" id="PF11860">
    <property type="entry name" value="Muramidase"/>
    <property type="match status" value="1"/>
</dbReference>
<name>A0A1U7IXU1_9CYAN</name>
<dbReference type="InterPro" id="IPR024408">
    <property type="entry name" value="Muramidase"/>
</dbReference>
<sequence>MAGYSNVQSFVKDMYESESKHLLAMVNFIKLNKADTALKTLNWEMFVEIYNGGSYRLNRYRIKLTKAYQEYSALDKLWLPYLP</sequence>
<keyword evidence="3" id="KW-1185">Reference proteome</keyword>
<accession>A0A1U7IXU1</accession>
<organism evidence="2 3">
    <name type="scientific">Phormidium tenue NIES-30</name>
    <dbReference type="NCBI Taxonomy" id="549789"/>
    <lineage>
        <taxon>Bacteria</taxon>
        <taxon>Bacillati</taxon>
        <taxon>Cyanobacteriota</taxon>
        <taxon>Cyanophyceae</taxon>
        <taxon>Oscillatoriophycideae</taxon>
        <taxon>Oscillatoriales</taxon>
        <taxon>Oscillatoriaceae</taxon>
        <taxon>Phormidium</taxon>
    </lineage>
</organism>
<protein>
    <recommendedName>
        <fullName evidence="1">N-acetylmuramidase domain-containing protein</fullName>
    </recommendedName>
</protein>
<evidence type="ECO:0000313" key="3">
    <source>
        <dbReference type="Proteomes" id="UP000185557"/>
    </source>
</evidence>
<reference evidence="2 3" key="1">
    <citation type="submission" date="2016-11" db="EMBL/GenBank/DDBJ databases">
        <title>Draft Genome Sequences of Nine Cyanobacterial Strains from Diverse Habitats.</title>
        <authorList>
            <person name="Zhu T."/>
            <person name="Hou S."/>
            <person name="Lu X."/>
            <person name="Hess W.R."/>
        </authorList>
    </citation>
    <scope>NUCLEOTIDE SEQUENCE [LARGE SCALE GENOMIC DNA]</scope>
    <source>
        <strain evidence="2 3">NIES-30</strain>
    </source>
</reference>
<evidence type="ECO:0000259" key="1">
    <source>
        <dbReference type="Pfam" id="PF11860"/>
    </source>
</evidence>
<evidence type="ECO:0000313" key="2">
    <source>
        <dbReference type="EMBL" id="OKH43154.1"/>
    </source>
</evidence>
<dbReference type="AlphaFoldDB" id="A0A1U7IXU1"/>
<comment type="caution">
    <text evidence="2">The sequence shown here is derived from an EMBL/GenBank/DDBJ whole genome shotgun (WGS) entry which is preliminary data.</text>
</comment>